<dbReference type="PROSITE" id="PS51000">
    <property type="entry name" value="HTH_DEOR_2"/>
    <property type="match status" value="1"/>
</dbReference>
<evidence type="ECO:0000259" key="4">
    <source>
        <dbReference type="PROSITE" id="PS51000"/>
    </source>
</evidence>
<keyword evidence="2" id="KW-0238">DNA-binding</keyword>
<dbReference type="SMART" id="SM01134">
    <property type="entry name" value="DeoRC"/>
    <property type="match status" value="1"/>
</dbReference>
<dbReference type="EMBL" id="FOGF01000019">
    <property type="protein sequence ID" value="SER10642.1"/>
    <property type="molecule type" value="Genomic_DNA"/>
</dbReference>
<dbReference type="SUPFAM" id="SSF100950">
    <property type="entry name" value="NagB/RpiA/CoA transferase-like"/>
    <property type="match status" value="1"/>
</dbReference>
<dbReference type="SUPFAM" id="SSF46785">
    <property type="entry name" value="Winged helix' DNA-binding domain"/>
    <property type="match status" value="1"/>
</dbReference>
<dbReference type="InterPro" id="IPR001034">
    <property type="entry name" value="DeoR_HTH"/>
</dbReference>
<reference evidence="5 6" key="1">
    <citation type="submission" date="2016-10" db="EMBL/GenBank/DDBJ databases">
        <authorList>
            <person name="de Groot N.N."/>
        </authorList>
    </citation>
    <scope>NUCLEOTIDE SEQUENCE [LARGE SCALE GENOMIC DNA]</scope>
    <source>
        <strain evidence="5 6">DSM 15827</strain>
    </source>
</reference>
<dbReference type="Pfam" id="PF00455">
    <property type="entry name" value="DeoRC"/>
    <property type="match status" value="1"/>
</dbReference>
<dbReference type="InterPro" id="IPR050313">
    <property type="entry name" value="Carb_Metab_HTH_regulators"/>
</dbReference>
<accession>A0A1H9LGM2</accession>
<dbReference type="SMART" id="SM00420">
    <property type="entry name" value="HTH_DEOR"/>
    <property type="match status" value="1"/>
</dbReference>
<dbReference type="Proteomes" id="UP000198556">
    <property type="component" value="Unassembled WGS sequence"/>
</dbReference>
<evidence type="ECO:0000256" key="1">
    <source>
        <dbReference type="ARBA" id="ARBA00023015"/>
    </source>
</evidence>
<dbReference type="InterPro" id="IPR014036">
    <property type="entry name" value="DeoR-like_C"/>
</dbReference>
<dbReference type="GO" id="GO:0003677">
    <property type="term" value="F:DNA binding"/>
    <property type="evidence" value="ECO:0007669"/>
    <property type="project" value="UniProtKB-KW"/>
</dbReference>
<protein>
    <submittedName>
        <fullName evidence="5">Transcriptional regulator, DeoR family</fullName>
    </submittedName>
</protein>
<dbReference type="PRINTS" id="PR00037">
    <property type="entry name" value="HTHLACR"/>
</dbReference>
<dbReference type="GO" id="GO:0003700">
    <property type="term" value="F:DNA-binding transcription factor activity"/>
    <property type="evidence" value="ECO:0007669"/>
    <property type="project" value="InterPro"/>
</dbReference>
<dbReference type="STRING" id="137733.SAMN05421767_11923"/>
<dbReference type="RefSeq" id="WP_089746704.1">
    <property type="nucleotide sequence ID" value="NZ_FOGF01000019.1"/>
</dbReference>
<keyword evidence="3" id="KW-0804">Transcription</keyword>
<keyword evidence="1" id="KW-0805">Transcription regulation</keyword>
<dbReference type="InterPro" id="IPR036388">
    <property type="entry name" value="WH-like_DNA-bd_sf"/>
</dbReference>
<dbReference type="AlphaFoldDB" id="A0A1H9LGM2"/>
<evidence type="ECO:0000313" key="5">
    <source>
        <dbReference type="EMBL" id="SER10642.1"/>
    </source>
</evidence>
<keyword evidence="6" id="KW-1185">Reference proteome</keyword>
<dbReference type="InterPro" id="IPR037171">
    <property type="entry name" value="NagB/RpiA_transferase-like"/>
</dbReference>
<feature type="domain" description="HTH deoR-type" evidence="4">
    <location>
        <begin position="3"/>
        <end position="58"/>
    </location>
</feature>
<dbReference type="OrthoDB" id="9797223at2"/>
<dbReference type="PROSITE" id="PS00894">
    <property type="entry name" value="HTH_DEOR_1"/>
    <property type="match status" value="1"/>
</dbReference>
<dbReference type="Pfam" id="PF08220">
    <property type="entry name" value="HTH_DeoR"/>
    <property type="match status" value="1"/>
</dbReference>
<dbReference type="PANTHER" id="PTHR30363">
    <property type="entry name" value="HTH-TYPE TRANSCRIPTIONAL REGULATOR SRLR-RELATED"/>
    <property type="match status" value="1"/>
</dbReference>
<dbReference type="InterPro" id="IPR036390">
    <property type="entry name" value="WH_DNA-bd_sf"/>
</dbReference>
<organism evidence="5 6">
    <name type="scientific">Granulicatella balaenopterae</name>
    <dbReference type="NCBI Taxonomy" id="137733"/>
    <lineage>
        <taxon>Bacteria</taxon>
        <taxon>Bacillati</taxon>
        <taxon>Bacillota</taxon>
        <taxon>Bacilli</taxon>
        <taxon>Lactobacillales</taxon>
        <taxon>Carnobacteriaceae</taxon>
        <taxon>Granulicatella</taxon>
    </lineage>
</organism>
<dbReference type="InterPro" id="IPR018356">
    <property type="entry name" value="Tscrpt_reg_HTH_DeoR_CS"/>
</dbReference>
<dbReference type="Gene3D" id="1.10.10.10">
    <property type="entry name" value="Winged helix-like DNA-binding domain superfamily/Winged helix DNA-binding domain"/>
    <property type="match status" value="1"/>
</dbReference>
<name>A0A1H9LGM2_9LACT</name>
<dbReference type="Gene3D" id="3.40.50.1360">
    <property type="match status" value="1"/>
</dbReference>
<evidence type="ECO:0000256" key="2">
    <source>
        <dbReference type="ARBA" id="ARBA00023125"/>
    </source>
</evidence>
<dbReference type="PANTHER" id="PTHR30363:SF56">
    <property type="entry name" value="TRANSCRIPTIONAL REGULATOR, DEOR FAMILY"/>
    <property type="match status" value="1"/>
</dbReference>
<gene>
    <name evidence="5" type="ORF">SAMN05421767_11923</name>
</gene>
<evidence type="ECO:0000256" key="3">
    <source>
        <dbReference type="ARBA" id="ARBA00023163"/>
    </source>
</evidence>
<sequence length="251" mass="28225">MLTEERQQIILDLLNKQNVVHLHQLCELLNASESTIRRDLSQLDKEGKLTRIHGGAKRKYTVEREFAYHEKTVKNIHSKEEVGKIAASLVEEGDTIFIDAGTTTLKMIPYLKEKKIRVVTNGIHHSLALSEEGINTYLLGGQLKEGTKAIIGPSAQMQLEQYRFRKAFLGMNGVDPEFGYTTPDEDEAMIKRLAIARSSQSFVCVDNTKFGKVSFCKVADIEDCDLVTIELTDGQLAATSEKTMIYQKETK</sequence>
<proteinExistence type="predicted"/>
<evidence type="ECO:0000313" key="6">
    <source>
        <dbReference type="Proteomes" id="UP000198556"/>
    </source>
</evidence>